<protein>
    <submittedName>
        <fullName evidence="2">Craniofacial development protein 2</fullName>
    </submittedName>
</protein>
<name>A0AAV3YBE6_9GAST</name>
<evidence type="ECO:0000313" key="2">
    <source>
        <dbReference type="EMBL" id="GFN84650.1"/>
    </source>
</evidence>
<proteinExistence type="predicted"/>
<dbReference type="EMBL" id="BLXT01001321">
    <property type="protein sequence ID" value="GFN84650.1"/>
    <property type="molecule type" value="Genomic_DNA"/>
</dbReference>
<evidence type="ECO:0000259" key="1">
    <source>
        <dbReference type="PROSITE" id="PS50878"/>
    </source>
</evidence>
<dbReference type="PANTHER" id="PTHR47027">
    <property type="entry name" value="REVERSE TRANSCRIPTASE DOMAIN-CONTAINING PROTEIN"/>
    <property type="match status" value="1"/>
</dbReference>
<evidence type="ECO:0000313" key="3">
    <source>
        <dbReference type="Proteomes" id="UP000735302"/>
    </source>
</evidence>
<dbReference type="InterPro" id="IPR043502">
    <property type="entry name" value="DNA/RNA_pol_sf"/>
</dbReference>
<dbReference type="PANTHER" id="PTHR47027:SF8">
    <property type="entry name" value="RIBONUCLEASE H"/>
    <property type="match status" value="1"/>
</dbReference>
<sequence length="182" mass="21107">MILRNIEQYEGVKVGGHNINNLRYADDTVLITDSEEKLQNILTKVTIESANKGLRLNAKRTECMVISKQSDVPVCNILCKGKGIKQVCTFKYLGFTITPDARCDTEIQKSIALTKDTFTKMKSIFTNINIRFNTKISTMIAYIWSILLYRCECWTLTKDLERRLEAAEMWFIRRINYENVMD</sequence>
<feature type="domain" description="Reverse transcriptase" evidence="1">
    <location>
        <begin position="1"/>
        <end position="97"/>
    </location>
</feature>
<organism evidence="2 3">
    <name type="scientific">Plakobranchus ocellatus</name>
    <dbReference type="NCBI Taxonomy" id="259542"/>
    <lineage>
        <taxon>Eukaryota</taxon>
        <taxon>Metazoa</taxon>
        <taxon>Spiralia</taxon>
        <taxon>Lophotrochozoa</taxon>
        <taxon>Mollusca</taxon>
        <taxon>Gastropoda</taxon>
        <taxon>Heterobranchia</taxon>
        <taxon>Euthyneura</taxon>
        <taxon>Panpulmonata</taxon>
        <taxon>Sacoglossa</taxon>
        <taxon>Placobranchoidea</taxon>
        <taxon>Plakobranchidae</taxon>
        <taxon>Plakobranchus</taxon>
    </lineage>
</organism>
<accession>A0AAV3YBE6</accession>
<comment type="caution">
    <text evidence="2">The sequence shown here is derived from an EMBL/GenBank/DDBJ whole genome shotgun (WGS) entry which is preliminary data.</text>
</comment>
<keyword evidence="3" id="KW-1185">Reference proteome</keyword>
<dbReference type="Proteomes" id="UP000735302">
    <property type="component" value="Unassembled WGS sequence"/>
</dbReference>
<dbReference type="Pfam" id="PF00078">
    <property type="entry name" value="RVT_1"/>
    <property type="match status" value="1"/>
</dbReference>
<dbReference type="SUPFAM" id="SSF56672">
    <property type="entry name" value="DNA/RNA polymerases"/>
    <property type="match status" value="1"/>
</dbReference>
<dbReference type="PROSITE" id="PS50878">
    <property type="entry name" value="RT_POL"/>
    <property type="match status" value="1"/>
</dbReference>
<dbReference type="InterPro" id="IPR000477">
    <property type="entry name" value="RT_dom"/>
</dbReference>
<gene>
    <name evidence="2" type="ORF">PoB_001115600</name>
</gene>
<reference evidence="2 3" key="1">
    <citation type="journal article" date="2021" name="Elife">
        <title>Chloroplast acquisition without the gene transfer in kleptoplastic sea slugs, Plakobranchus ocellatus.</title>
        <authorList>
            <person name="Maeda T."/>
            <person name="Takahashi S."/>
            <person name="Yoshida T."/>
            <person name="Shimamura S."/>
            <person name="Takaki Y."/>
            <person name="Nagai Y."/>
            <person name="Toyoda A."/>
            <person name="Suzuki Y."/>
            <person name="Arimoto A."/>
            <person name="Ishii H."/>
            <person name="Satoh N."/>
            <person name="Nishiyama T."/>
            <person name="Hasebe M."/>
            <person name="Maruyama T."/>
            <person name="Minagawa J."/>
            <person name="Obokata J."/>
            <person name="Shigenobu S."/>
        </authorList>
    </citation>
    <scope>NUCLEOTIDE SEQUENCE [LARGE SCALE GENOMIC DNA]</scope>
</reference>
<dbReference type="AlphaFoldDB" id="A0AAV3YBE6"/>